<dbReference type="InterPro" id="IPR022657">
    <property type="entry name" value="De-COase2_CS"/>
</dbReference>
<evidence type="ECO:0000256" key="1">
    <source>
        <dbReference type="ARBA" id="ARBA00001933"/>
    </source>
</evidence>
<dbReference type="InterPro" id="IPR022653">
    <property type="entry name" value="De-COase2_pyr-phos_BS"/>
</dbReference>
<dbReference type="Proteomes" id="UP000663929">
    <property type="component" value="Chromosome"/>
</dbReference>
<reference evidence="18" key="1">
    <citation type="submission" date="2021-03" db="EMBL/GenBank/DDBJ databases">
        <title>Acanthopleuribacteraceae sp. M133.</title>
        <authorList>
            <person name="Wang G."/>
        </authorList>
    </citation>
    <scope>NUCLEOTIDE SEQUENCE</scope>
    <source>
        <strain evidence="18">M133</strain>
    </source>
</reference>
<dbReference type="PROSITE" id="PS00879">
    <property type="entry name" value="ODR_DC_2_2"/>
    <property type="match status" value="1"/>
</dbReference>
<feature type="binding site" evidence="12">
    <location>
        <begin position="282"/>
        <end position="292"/>
    </location>
    <ligand>
        <name>substrate</name>
    </ligand>
</feature>
<evidence type="ECO:0000259" key="15">
    <source>
        <dbReference type="Pfam" id="PF02784"/>
    </source>
</evidence>
<comment type="catalytic activity">
    <reaction evidence="12">
        <text>L-arginine + H(+) = agmatine + CO2</text>
        <dbReference type="Rhea" id="RHEA:17641"/>
        <dbReference type="ChEBI" id="CHEBI:15378"/>
        <dbReference type="ChEBI" id="CHEBI:16526"/>
        <dbReference type="ChEBI" id="CHEBI:32682"/>
        <dbReference type="ChEBI" id="CHEBI:58145"/>
        <dbReference type="EC" id="4.1.1.19"/>
    </reaction>
</comment>
<accession>A0A8A4TDS0</accession>
<feature type="domain" description="Arginine decarboxylase helical bundle" evidence="16">
    <location>
        <begin position="373"/>
        <end position="448"/>
    </location>
</feature>
<evidence type="ECO:0000256" key="2">
    <source>
        <dbReference type="ARBA" id="ARBA00001946"/>
    </source>
</evidence>
<evidence type="ECO:0000259" key="16">
    <source>
        <dbReference type="Pfam" id="PF17810"/>
    </source>
</evidence>
<dbReference type="Gene3D" id="3.20.20.10">
    <property type="entry name" value="Alanine racemase"/>
    <property type="match status" value="1"/>
</dbReference>
<evidence type="ECO:0000313" key="18">
    <source>
        <dbReference type="EMBL" id="QTD48076.1"/>
    </source>
</evidence>
<dbReference type="PIRSF" id="PIRSF001336">
    <property type="entry name" value="Arg_decrbxlase"/>
    <property type="match status" value="1"/>
</dbReference>
<evidence type="ECO:0000313" key="19">
    <source>
        <dbReference type="Proteomes" id="UP000663929"/>
    </source>
</evidence>
<dbReference type="InterPro" id="IPR041128">
    <property type="entry name" value="Arg_decarbox_C"/>
</dbReference>
<comment type="pathway">
    <text evidence="12">Amine and polyamine biosynthesis; agmatine biosynthesis; agmatine from L-arginine: step 1/1.</text>
</comment>
<dbReference type="PROSITE" id="PS00878">
    <property type="entry name" value="ODR_DC_2_1"/>
    <property type="match status" value="1"/>
</dbReference>
<dbReference type="SUPFAM" id="SSF50621">
    <property type="entry name" value="Alanine racemase C-terminal domain-like"/>
    <property type="match status" value="1"/>
</dbReference>
<evidence type="ECO:0000256" key="9">
    <source>
        <dbReference type="ARBA" id="ARBA00023066"/>
    </source>
</evidence>
<keyword evidence="5 12" id="KW-0479">Metal-binding</keyword>
<dbReference type="RefSeq" id="WP_237377738.1">
    <property type="nucleotide sequence ID" value="NZ_CP071793.1"/>
</dbReference>
<dbReference type="NCBIfam" id="TIGR01273">
    <property type="entry name" value="speA"/>
    <property type="match status" value="1"/>
</dbReference>
<comment type="cofactor">
    <cofactor evidence="2 12">
        <name>Mg(2+)</name>
        <dbReference type="ChEBI" id="CHEBI:18420"/>
    </cofactor>
</comment>
<evidence type="ECO:0000256" key="4">
    <source>
        <dbReference type="ARBA" id="ARBA00008357"/>
    </source>
</evidence>
<feature type="domain" description="Arginine decarboxylase C-terminal helical" evidence="17">
    <location>
        <begin position="578"/>
        <end position="630"/>
    </location>
</feature>
<name>A0A8A4TDS0_SULCO</name>
<dbReference type="AlphaFoldDB" id="A0A8A4TDS0"/>
<organism evidence="18 19">
    <name type="scientific">Sulfidibacter corallicola</name>
    <dbReference type="NCBI Taxonomy" id="2818388"/>
    <lineage>
        <taxon>Bacteria</taxon>
        <taxon>Pseudomonadati</taxon>
        <taxon>Acidobacteriota</taxon>
        <taxon>Holophagae</taxon>
        <taxon>Acanthopleuribacterales</taxon>
        <taxon>Acanthopleuribacteraceae</taxon>
        <taxon>Sulfidibacter</taxon>
    </lineage>
</organism>
<dbReference type="PRINTS" id="PR01179">
    <property type="entry name" value="ODADCRBXLASE"/>
</dbReference>
<dbReference type="Gene3D" id="1.10.287.3440">
    <property type="match status" value="1"/>
</dbReference>
<dbReference type="InterPro" id="IPR022644">
    <property type="entry name" value="De-COase2_N"/>
</dbReference>
<comment type="similarity">
    <text evidence="4 12">Belongs to the Orn/Lys/Arg decarboxylase class-II family. SpeA subfamily.</text>
</comment>
<evidence type="ECO:0000256" key="10">
    <source>
        <dbReference type="ARBA" id="ARBA00023115"/>
    </source>
</evidence>
<evidence type="ECO:0000256" key="8">
    <source>
        <dbReference type="ARBA" id="ARBA00022898"/>
    </source>
</evidence>
<dbReference type="GO" id="GO:0006527">
    <property type="term" value="P:L-arginine catabolic process"/>
    <property type="evidence" value="ECO:0007669"/>
    <property type="project" value="InterPro"/>
</dbReference>
<dbReference type="PANTHER" id="PTHR43295:SF9">
    <property type="entry name" value="BIOSYNTHETIC ARGININE DECARBOXYLASE"/>
    <property type="match status" value="1"/>
</dbReference>
<protein>
    <recommendedName>
        <fullName evidence="12">Biosynthetic arginine decarboxylase</fullName>
        <shortName evidence="12">ADC</shortName>
        <ecNumber evidence="12">4.1.1.19</ecNumber>
    </recommendedName>
</protein>
<evidence type="ECO:0000256" key="5">
    <source>
        <dbReference type="ARBA" id="ARBA00022723"/>
    </source>
</evidence>
<dbReference type="Gene3D" id="2.40.37.10">
    <property type="entry name" value="Lyase, Ornithine Decarboxylase, Chain A, domain 1"/>
    <property type="match status" value="1"/>
</dbReference>
<evidence type="ECO:0000256" key="7">
    <source>
        <dbReference type="ARBA" id="ARBA00022842"/>
    </source>
</evidence>
<evidence type="ECO:0000256" key="12">
    <source>
        <dbReference type="HAMAP-Rule" id="MF_01417"/>
    </source>
</evidence>
<dbReference type="HAMAP" id="MF_01417">
    <property type="entry name" value="SpeA"/>
    <property type="match status" value="1"/>
</dbReference>
<feature type="domain" description="Orn/DAP/Arg decarboxylase 2 N-terminal" evidence="15">
    <location>
        <begin position="86"/>
        <end position="342"/>
    </location>
</feature>
<dbReference type="InterPro" id="IPR000183">
    <property type="entry name" value="Orn/DAP/Arg_de-COase"/>
</dbReference>
<dbReference type="InterPro" id="IPR009006">
    <property type="entry name" value="Ala_racemase/Decarboxylase_C"/>
</dbReference>
<keyword evidence="7 12" id="KW-0460">Magnesium</keyword>
<dbReference type="GO" id="GO:0046872">
    <property type="term" value="F:metal ion binding"/>
    <property type="evidence" value="ECO:0007669"/>
    <property type="project" value="UniProtKB-KW"/>
</dbReference>
<evidence type="ECO:0000256" key="6">
    <source>
        <dbReference type="ARBA" id="ARBA00022793"/>
    </source>
</evidence>
<keyword evidence="19" id="KW-1185">Reference proteome</keyword>
<comment type="function">
    <text evidence="3 12">Catalyzes the biosynthesis of agmatine from arginine.</text>
</comment>
<dbReference type="Pfam" id="PF02784">
    <property type="entry name" value="Orn_Arg_deC_N"/>
    <property type="match status" value="1"/>
</dbReference>
<evidence type="ECO:0000256" key="11">
    <source>
        <dbReference type="ARBA" id="ARBA00023239"/>
    </source>
</evidence>
<proteinExistence type="inferred from homology"/>
<keyword evidence="6 12" id="KW-0210">Decarboxylase</keyword>
<dbReference type="PRINTS" id="PR01180">
    <property type="entry name" value="ARGDCRBXLASE"/>
</dbReference>
<keyword evidence="10 12" id="KW-0620">Polyamine biosynthesis</keyword>
<dbReference type="NCBIfam" id="NF003763">
    <property type="entry name" value="PRK05354.1"/>
    <property type="match status" value="1"/>
</dbReference>
<dbReference type="CDD" id="cd06830">
    <property type="entry name" value="PLPDE_III_ADC"/>
    <property type="match status" value="1"/>
</dbReference>
<dbReference type="InterPro" id="IPR040634">
    <property type="entry name" value="Arg_decarb_HB"/>
</dbReference>
<keyword evidence="9 12" id="KW-0745">Spermidine biosynthesis</keyword>
<dbReference type="Pfam" id="PF17810">
    <property type="entry name" value="Arg_decarb_HB"/>
    <property type="match status" value="1"/>
</dbReference>
<dbReference type="KEGG" id="scor:J3U87_21030"/>
<feature type="modified residue" description="N6-(pyridoxal phosphate)lysine" evidence="12 13">
    <location>
        <position position="100"/>
    </location>
</feature>
<dbReference type="GO" id="GO:0008295">
    <property type="term" value="P:spermidine biosynthetic process"/>
    <property type="evidence" value="ECO:0007669"/>
    <property type="project" value="UniProtKB-UniRule"/>
</dbReference>
<comment type="cofactor">
    <cofactor evidence="1 12 13">
        <name>pyridoxal 5'-phosphate</name>
        <dbReference type="ChEBI" id="CHEBI:597326"/>
    </cofactor>
</comment>
<sequence length="632" mass="72122">MTNWSLKKANEVYKVNQWGLGYFAINESGNVCVRPSADSEHKVDLKKLVDELRQRKINVPVLIRFMDILRDRIAQISTAFKNAIVENEYQGQYYPLFPIKVNQERDVVSSMLEYGKEFGLGLEAGSKAELLIVLALTLDPDTPIVCNGYKDREFVQLVGMAHKMGKKIFPVIENYDELETFIAHYKETGIMPRLGMRIKLSTKGVGKWAKTGGDASKFGLRIPEVLKAVERLREENLLDSLNLLHFHIGSQITKIKVVKQAIVETLRVFAEIVRLGAKLEYLDIGGGLGVDYDGSSQETYSTINYTLQEYASDIVYRIQQICQEKQIAVPNIFSESGRFLAAHYSMLITNVPTVSSIGPCGLEFPHPDKGYGPVKEMYDLLEGLTPANSQESFHDAVQYRSEALSLFNLGYLTLPERAYMEELYWRIMRKVYEQAQIQGLLSPEMEDLEQELSDTYFANFSLFQSLPDSWAIDQIFPIIPIHRLNEEPDRIATVVDLTCDSDGVIDDYIGEDGPRHCVPLHSVHNGNNYYIGIFMIGAYQETLGELHNLFGDTHAVQIRIQGENQYKIESLIKGDTIHQVLTYVSFNRKELLHKMREQIEQAVDERKLKLDESAQMMDLYEEGLYGYTYFEE</sequence>
<dbReference type="Pfam" id="PF17944">
    <property type="entry name" value="Arg_decarbox_C"/>
    <property type="match status" value="1"/>
</dbReference>
<dbReference type="InterPro" id="IPR002985">
    <property type="entry name" value="Arg_decrbxlase"/>
</dbReference>
<keyword evidence="11 12" id="KW-0456">Lyase</keyword>
<feature type="active site" description="Proton donor" evidence="14">
    <location>
        <position position="499"/>
    </location>
</feature>
<gene>
    <name evidence="12 18" type="primary">speA</name>
    <name evidence="18" type="ORF">J3U87_21030</name>
</gene>
<dbReference type="EMBL" id="CP071793">
    <property type="protein sequence ID" value="QTD48076.1"/>
    <property type="molecule type" value="Genomic_DNA"/>
</dbReference>
<keyword evidence="8 12" id="KW-0663">Pyridoxal phosphate</keyword>
<dbReference type="Gene3D" id="1.20.58.930">
    <property type="match status" value="1"/>
</dbReference>
<evidence type="ECO:0000256" key="3">
    <source>
        <dbReference type="ARBA" id="ARBA00002257"/>
    </source>
</evidence>
<dbReference type="EC" id="4.1.1.19" evidence="12"/>
<evidence type="ECO:0000256" key="13">
    <source>
        <dbReference type="PIRSR" id="PIRSR001336-50"/>
    </source>
</evidence>
<dbReference type="UniPathway" id="UPA00186">
    <property type="reaction ID" value="UER00284"/>
</dbReference>
<evidence type="ECO:0000256" key="14">
    <source>
        <dbReference type="PIRSR" id="PIRSR600183-50"/>
    </source>
</evidence>
<dbReference type="GO" id="GO:0008792">
    <property type="term" value="F:arginine decarboxylase activity"/>
    <property type="evidence" value="ECO:0007669"/>
    <property type="project" value="UniProtKB-UniRule"/>
</dbReference>
<evidence type="ECO:0000259" key="17">
    <source>
        <dbReference type="Pfam" id="PF17944"/>
    </source>
</evidence>
<dbReference type="PANTHER" id="PTHR43295">
    <property type="entry name" value="ARGININE DECARBOXYLASE"/>
    <property type="match status" value="1"/>
</dbReference>
<dbReference type="SUPFAM" id="SSF51419">
    <property type="entry name" value="PLP-binding barrel"/>
    <property type="match status" value="1"/>
</dbReference>
<dbReference type="InterPro" id="IPR029066">
    <property type="entry name" value="PLP-binding_barrel"/>
</dbReference>